<evidence type="ECO:0000313" key="4">
    <source>
        <dbReference type="Proteomes" id="UP001231445"/>
    </source>
</evidence>
<dbReference type="AlphaFoldDB" id="A0A9Y2B8Y6"/>
<evidence type="ECO:0000313" key="3">
    <source>
        <dbReference type="EMBL" id="WIW96270.1"/>
    </source>
</evidence>
<keyword evidence="2" id="KW-0472">Membrane</keyword>
<sequence>MKGIRVPERLYKGVLWLVSIVFAAFLVGFGNLIIGDLPQVETRVERSDFVETPEVIQLRSEMRAINDDRATVSDRLDLLRIQQRQAESETASAKQTFEAWIQTRRATTDPTQDPEVIRRTRELEQLQQNERSVGNSVSALETELTELDQRSNAVFDRLSTAELSGIPAYERAQFWQELRIFALRLLITLPMLAFAAWLVAKRRKGEYWPISRGFVLASIFVFFVELVPYLPSYGGYVRYGVGIILTFAAGHFLIKNMRQYLAKRQEVEQKAEDERRKLVSHDDAFKKMSSSVCPGCDRPIAKMEGIETNFCVHCGMTLFDTCSSCDTRKMAFFRFCMKCGTVAQEEPKAESSAQAPS</sequence>
<feature type="coiled-coil region" evidence="1">
    <location>
        <begin position="257"/>
        <end position="284"/>
    </location>
</feature>
<proteinExistence type="predicted"/>
<dbReference type="KEGG" id="arue:QQX03_03965"/>
<keyword evidence="4" id="KW-1185">Reference proteome</keyword>
<feature type="transmembrane region" description="Helical" evidence="2">
    <location>
        <begin position="14"/>
        <end position="34"/>
    </location>
</feature>
<evidence type="ECO:0000256" key="1">
    <source>
        <dbReference type="SAM" id="Coils"/>
    </source>
</evidence>
<gene>
    <name evidence="3" type="ORF">QQX03_03965</name>
</gene>
<dbReference type="RefSeq" id="WP_285976577.1">
    <property type="nucleotide sequence ID" value="NZ_CP127221.1"/>
</dbReference>
<keyword evidence="1" id="KW-0175">Coiled coil</keyword>
<accession>A0A9Y2B8Y6</accession>
<dbReference type="EMBL" id="CP127221">
    <property type="protein sequence ID" value="WIW96270.1"/>
    <property type="molecule type" value="Genomic_DNA"/>
</dbReference>
<keyword evidence="2" id="KW-0812">Transmembrane</keyword>
<protein>
    <submittedName>
        <fullName evidence="3">Zinc ribbon domain-containing protein</fullName>
    </submittedName>
</protein>
<feature type="transmembrane region" description="Helical" evidence="2">
    <location>
        <begin position="181"/>
        <end position="200"/>
    </location>
</feature>
<organism evidence="3 4">
    <name type="scientific">Altererythrobacter rubellus</name>
    <dbReference type="NCBI Taxonomy" id="2173831"/>
    <lineage>
        <taxon>Bacteria</taxon>
        <taxon>Pseudomonadati</taxon>
        <taxon>Pseudomonadota</taxon>
        <taxon>Alphaproteobacteria</taxon>
        <taxon>Sphingomonadales</taxon>
        <taxon>Erythrobacteraceae</taxon>
        <taxon>Altererythrobacter</taxon>
    </lineage>
</organism>
<dbReference type="Proteomes" id="UP001231445">
    <property type="component" value="Chromosome"/>
</dbReference>
<feature type="transmembrane region" description="Helical" evidence="2">
    <location>
        <begin position="236"/>
        <end position="254"/>
    </location>
</feature>
<keyword evidence="2" id="KW-1133">Transmembrane helix</keyword>
<feature type="transmembrane region" description="Helical" evidence="2">
    <location>
        <begin position="212"/>
        <end position="230"/>
    </location>
</feature>
<name>A0A9Y2B8Y6_9SPHN</name>
<evidence type="ECO:0000256" key="2">
    <source>
        <dbReference type="SAM" id="Phobius"/>
    </source>
</evidence>
<reference evidence="3 4" key="1">
    <citation type="submission" date="2023-06" db="EMBL/GenBank/DDBJ databases">
        <title>Altererythrobacter rubellus NBRC 112769 genome.</title>
        <authorList>
            <person name="Zhang K."/>
        </authorList>
    </citation>
    <scope>NUCLEOTIDE SEQUENCE [LARGE SCALE GENOMIC DNA]</scope>
    <source>
        <strain evidence="3 4">NBRC 112769</strain>
    </source>
</reference>